<name>A0A9D4YXL4_CHLVU</name>
<feature type="region of interest" description="Disordered" evidence="1">
    <location>
        <begin position="221"/>
        <end position="319"/>
    </location>
</feature>
<reference evidence="2" key="2">
    <citation type="submission" date="2020-11" db="EMBL/GenBank/DDBJ databases">
        <authorList>
            <person name="Cecchin M."/>
            <person name="Marcolungo L."/>
            <person name="Rossato M."/>
            <person name="Girolomoni L."/>
            <person name="Cosentino E."/>
            <person name="Cuine S."/>
            <person name="Li-Beisson Y."/>
            <person name="Delledonne M."/>
            <person name="Ballottari M."/>
        </authorList>
    </citation>
    <scope>NUCLEOTIDE SEQUENCE</scope>
    <source>
        <strain evidence="2">211/11P</strain>
        <tissue evidence="2">Whole cell</tissue>
    </source>
</reference>
<feature type="compositionally biased region" description="Basic and acidic residues" evidence="1">
    <location>
        <begin position="287"/>
        <end position="300"/>
    </location>
</feature>
<proteinExistence type="predicted"/>
<reference evidence="2" key="1">
    <citation type="journal article" date="2019" name="Plant J.">
        <title>Chlorella vulgaris genome assembly and annotation reveals the molecular basis for metabolic acclimation to high light conditions.</title>
        <authorList>
            <person name="Cecchin M."/>
            <person name="Marcolungo L."/>
            <person name="Rossato M."/>
            <person name="Girolomoni L."/>
            <person name="Cosentino E."/>
            <person name="Cuine S."/>
            <person name="Li-Beisson Y."/>
            <person name="Delledonne M."/>
            <person name="Ballottari M."/>
        </authorList>
    </citation>
    <scope>NUCLEOTIDE SEQUENCE</scope>
    <source>
        <strain evidence="2">211/11P</strain>
    </source>
</reference>
<dbReference type="Gene3D" id="3.40.30.10">
    <property type="entry name" value="Glutaredoxin"/>
    <property type="match status" value="1"/>
</dbReference>
<evidence type="ECO:0008006" key="4">
    <source>
        <dbReference type="Google" id="ProtNLM"/>
    </source>
</evidence>
<evidence type="ECO:0000313" key="2">
    <source>
        <dbReference type="EMBL" id="KAI3431490.1"/>
    </source>
</evidence>
<evidence type="ECO:0000313" key="3">
    <source>
        <dbReference type="Proteomes" id="UP001055712"/>
    </source>
</evidence>
<organism evidence="2 3">
    <name type="scientific">Chlorella vulgaris</name>
    <name type="common">Green alga</name>
    <dbReference type="NCBI Taxonomy" id="3077"/>
    <lineage>
        <taxon>Eukaryota</taxon>
        <taxon>Viridiplantae</taxon>
        <taxon>Chlorophyta</taxon>
        <taxon>core chlorophytes</taxon>
        <taxon>Trebouxiophyceae</taxon>
        <taxon>Chlorellales</taxon>
        <taxon>Chlorellaceae</taxon>
        <taxon>Chlorella clade</taxon>
        <taxon>Chlorella</taxon>
    </lineage>
</organism>
<feature type="compositionally biased region" description="Low complexity" evidence="1">
    <location>
        <begin position="222"/>
        <end position="232"/>
    </location>
</feature>
<evidence type="ECO:0000256" key="1">
    <source>
        <dbReference type="SAM" id="MobiDB-lite"/>
    </source>
</evidence>
<sequence length="335" mass="36552">MAIRRRRPASKAPTGPTSRVHVVDSVGQWQNLLSKAAASNRVVVVQFFQAQNYACSQMRPFFRRMSVDPALKAAVFVEVEVDNVEDELLLACNVRQGVDRIPGYRCYVAGEVAEAYAGGVPAEVAKMVARQLAQVKGSGGGLLSKLLLAAGVAAAAAAAYWHLTRKGSGGEGGGRDIAAEMLSLSERINVAQQRLRGAERAGRLKAAKTQQGILRKLKAEQSRLQQQLAQRQHGSDDDAEGEKGGGGKSRRKSRRAAAAAAGSDEEEQGQAEDRKAEPGYYSSDDEERQRLVQRLREQRRQPRTQPQVLYSEEEEEEEAVEEAVLAVALEEEQEE</sequence>
<dbReference type="EMBL" id="SIDB01000006">
    <property type="protein sequence ID" value="KAI3431490.1"/>
    <property type="molecule type" value="Genomic_DNA"/>
</dbReference>
<dbReference type="OrthoDB" id="514624at2759"/>
<protein>
    <recommendedName>
        <fullName evidence="4">Thioredoxin-like protein</fullName>
    </recommendedName>
</protein>
<comment type="caution">
    <text evidence="2">The sequence shown here is derived from an EMBL/GenBank/DDBJ whole genome shotgun (WGS) entry which is preliminary data.</text>
</comment>
<feature type="compositionally biased region" description="Basic and acidic residues" evidence="1">
    <location>
        <begin position="233"/>
        <end position="245"/>
    </location>
</feature>
<dbReference type="Proteomes" id="UP001055712">
    <property type="component" value="Unassembled WGS sequence"/>
</dbReference>
<keyword evidence="3" id="KW-1185">Reference proteome</keyword>
<dbReference type="AlphaFoldDB" id="A0A9D4YXL4"/>
<dbReference type="SUPFAM" id="SSF52833">
    <property type="entry name" value="Thioredoxin-like"/>
    <property type="match status" value="1"/>
</dbReference>
<accession>A0A9D4YXL4</accession>
<dbReference type="InterPro" id="IPR036249">
    <property type="entry name" value="Thioredoxin-like_sf"/>
</dbReference>
<gene>
    <name evidence="2" type="ORF">D9Q98_004541</name>
</gene>